<evidence type="ECO:0000256" key="1">
    <source>
        <dbReference type="ARBA" id="ARBA00022737"/>
    </source>
</evidence>
<reference evidence="3" key="1">
    <citation type="submission" date="2021-01" db="EMBL/GenBank/DDBJ databases">
        <authorList>
            <consortium name="Genoscope - CEA"/>
            <person name="William W."/>
        </authorList>
    </citation>
    <scope>NUCLEOTIDE SEQUENCE</scope>
</reference>
<comment type="caution">
    <text evidence="3">The sequence shown here is derived from an EMBL/GenBank/DDBJ whole genome shotgun (WGS) entry which is preliminary data.</text>
</comment>
<accession>A0A8S1UH95</accession>
<dbReference type="EMBL" id="CAJJDP010000044">
    <property type="protein sequence ID" value="CAD8163895.1"/>
    <property type="molecule type" value="Genomic_DNA"/>
</dbReference>
<evidence type="ECO:0000313" key="4">
    <source>
        <dbReference type="Proteomes" id="UP000683925"/>
    </source>
</evidence>
<gene>
    <name evidence="3" type="ORF">POCTA_138.1.T0440083</name>
</gene>
<feature type="coiled-coil region" evidence="2">
    <location>
        <begin position="222"/>
        <end position="249"/>
    </location>
</feature>
<name>A0A8S1UH95_PAROT</name>
<keyword evidence="4" id="KW-1185">Reference proteome</keyword>
<dbReference type="OMA" id="ITNAQYM"/>
<dbReference type="InterPro" id="IPR003409">
    <property type="entry name" value="MORN"/>
</dbReference>
<dbReference type="PANTHER" id="PTHR43215">
    <property type="entry name" value="RADIAL SPOKE HEAD 1 HOMOLOG"/>
    <property type="match status" value="1"/>
</dbReference>
<dbReference type="AlphaFoldDB" id="A0A8S1UH95"/>
<sequence>MGNIESEEEETLPELKSMKFIVNQGTYKVYQNLQNNKFYDFWFLKSSDQTFEVEIEIANRIKKENLSGVAQVHTIQRNTKQTLFTKYYCLNLLTEHPAYTLKEYLQKKAKNQCLTPEQITDLFVAITNAQYMLGSKKQYVGFENIYTDDGRIWKIKPFLKTTSFYQELLQYKSKNIVSFEMSGFPSPEEFHQINCDIDRVQIFGLGMLLLELITKKKSKDIYQKYTIDEALLQERINSLQAEKKKYRGRLIEIMIDTLDLDLVRRPNYRQLSTFLNSPESKIHSEFISSEIQPIDQKMPVNYNSFNPPESQISEANIALQYSRVEQLLNSKITDHRIRKSLQPKQNQSTLITQNYNYYGPLLNGQYHGQGKLFTKSNMLVYEGEFCEGNYHNFGTLKYLDTVSLKENFNYKDCTNIEKYALSYEGCFNHNAKHGEGRLTLTNGEVFAGSFVNNVIDGYGAFQPNNHQKVIGIWKDGIFQSNPSQLQSFHNLNVGASENFSQSEQKGRQELESQDLFNYQDQKNPSDIYDNNLPKLYYDDQKTMIKYVGELNQGKMDGQGKLFFMNGDTKYVGDFENDLFNGFGTLYNENPVFQYEINYQQFGEVQSKGYWRYYQGTFSNGLKSGIGTWYFTNNSEFEGLFENDLPHGQGVLRRGDNHEVLNAEWKHGQLQGKL</sequence>
<protein>
    <submittedName>
        <fullName evidence="3">Uncharacterized protein</fullName>
    </submittedName>
</protein>
<evidence type="ECO:0000313" key="3">
    <source>
        <dbReference type="EMBL" id="CAD8163895.1"/>
    </source>
</evidence>
<proteinExistence type="predicted"/>
<evidence type="ECO:0000256" key="2">
    <source>
        <dbReference type="SAM" id="Coils"/>
    </source>
</evidence>
<dbReference type="PANTHER" id="PTHR43215:SF14">
    <property type="entry name" value="RADIAL SPOKE HEAD 1 HOMOLOG"/>
    <property type="match status" value="1"/>
</dbReference>
<keyword evidence="2" id="KW-0175">Coiled coil</keyword>
<dbReference type="OrthoDB" id="303612at2759"/>
<dbReference type="Proteomes" id="UP000683925">
    <property type="component" value="Unassembled WGS sequence"/>
</dbReference>
<keyword evidence="1" id="KW-0677">Repeat</keyword>
<dbReference type="Pfam" id="PF02493">
    <property type="entry name" value="MORN"/>
    <property type="match status" value="7"/>
</dbReference>
<dbReference type="SMART" id="SM00698">
    <property type="entry name" value="MORN"/>
    <property type="match status" value="8"/>
</dbReference>
<organism evidence="3 4">
    <name type="scientific">Paramecium octaurelia</name>
    <dbReference type="NCBI Taxonomy" id="43137"/>
    <lineage>
        <taxon>Eukaryota</taxon>
        <taxon>Sar</taxon>
        <taxon>Alveolata</taxon>
        <taxon>Ciliophora</taxon>
        <taxon>Intramacronucleata</taxon>
        <taxon>Oligohymenophorea</taxon>
        <taxon>Peniculida</taxon>
        <taxon>Parameciidae</taxon>
        <taxon>Paramecium</taxon>
    </lineage>
</organism>